<dbReference type="HOGENOM" id="CLU_3212024_0_0_9"/>
<accession>R8QVE9</accession>
<dbReference type="AlphaFoldDB" id="R8QVE9"/>
<dbReference type="PATRIC" id="fig|1053231.3.peg.772"/>
<evidence type="ECO:0000313" key="1">
    <source>
        <dbReference type="EMBL" id="EOP75030.1"/>
    </source>
</evidence>
<dbReference type="Proteomes" id="UP000014019">
    <property type="component" value="Unassembled WGS sequence"/>
</dbReference>
<dbReference type="GeneID" id="92887302"/>
<dbReference type="EMBL" id="AHEZ01000021">
    <property type="protein sequence ID" value="EOP75030.1"/>
    <property type="molecule type" value="Genomic_DNA"/>
</dbReference>
<proteinExistence type="predicted"/>
<comment type="caution">
    <text evidence="1">The sequence shown here is derived from an EMBL/GenBank/DDBJ whole genome shotgun (WGS) entry which is preliminary data.</text>
</comment>
<dbReference type="RefSeq" id="WP_016103737.1">
    <property type="nucleotide sequence ID" value="NZ_KB976794.1"/>
</dbReference>
<sequence length="44" mass="5319">MKKFDKEWFEKIFEAEDSSLYLIYSDISDIFTNGEYIDEERVSS</sequence>
<organism evidence="1 2">
    <name type="scientific">Bacillus cereus VD118</name>
    <dbReference type="NCBI Taxonomy" id="1053231"/>
    <lineage>
        <taxon>Bacteria</taxon>
        <taxon>Bacillati</taxon>
        <taxon>Bacillota</taxon>
        <taxon>Bacilli</taxon>
        <taxon>Bacillales</taxon>
        <taxon>Bacillaceae</taxon>
        <taxon>Bacillus</taxon>
        <taxon>Bacillus cereus group</taxon>
    </lineage>
</organism>
<name>R8QVE9_BACCE</name>
<evidence type="ECO:0000313" key="2">
    <source>
        <dbReference type="Proteomes" id="UP000014019"/>
    </source>
</evidence>
<protein>
    <submittedName>
        <fullName evidence="1">Uncharacterized protein</fullName>
    </submittedName>
</protein>
<gene>
    <name evidence="1" type="ORF">IIQ_05625</name>
</gene>
<reference evidence="1 2" key="1">
    <citation type="submission" date="2012-12" db="EMBL/GenBank/DDBJ databases">
        <title>The Genome Sequence of Bacillus cereus VD118.</title>
        <authorList>
            <consortium name="The Broad Institute Genome Sequencing Platform"/>
            <consortium name="The Broad Institute Genome Sequencing Center for Infectious Disease"/>
            <person name="Feldgarden M."/>
            <person name="Van der Auwera G.A."/>
            <person name="Mahillon J."/>
            <person name="Duprez V."/>
            <person name="Timmery S."/>
            <person name="Mattelet C."/>
            <person name="Dierick K."/>
            <person name="Sun M."/>
            <person name="Yu Z."/>
            <person name="Zhu L."/>
            <person name="Hu X."/>
            <person name="Shank E.B."/>
            <person name="Swiecicka I."/>
            <person name="Hansen B.M."/>
            <person name="Andrup L."/>
            <person name="Walker B."/>
            <person name="Young S.K."/>
            <person name="Zeng Q."/>
            <person name="Gargeya S."/>
            <person name="Fitzgerald M."/>
            <person name="Haas B."/>
            <person name="Abouelleil A."/>
            <person name="Alvarado L."/>
            <person name="Arachchi H.M."/>
            <person name="Berlin A.M."/>
            <person name="Chapman S.B."/>
            <person name="Dewar J."/>
            <person name="Goldberg J."/>
            <person name="Griggs A."/>
            <person name="Gujja S."/>
            <person name="Hansen M."/>
            <person name="Howarth C."/>
            <person name="Imamovic A."/>
            <person name="Larimer J."/>
            <person name="McCowan C."/>
            <person name="Murphy C."/>
            <person name="Neiman D."/>
            <person name="Pearson M."/>
            <person name="Priest M."/>
            <person name="Roberts A."/>
            <person name="Saif S."/>
            <person name="Shea T."/>
            <person name="Sisk P."/>
            <person name="Sykes S."/>
            <person name="Wortman J."/>
            <person name="Nusbaum C."/>
            <person name="Birren B."/>
        </authorList>
    </citation>
    <scope>NUCLEOTIDE SEQUENCE [LARGE SCALE GENOMIC DNA]</scope>
    <source>
        <strain evidence="1 2">VD118</strain>
    </source>
</reference>